<name>A0A8J1UZ92_OWEFU</name>
<dbReference type="GO" id="GO:0001836">
    <property type="term" value="P:release of cytochrome c from mitochondria"/>
    <property type="evidence" value="ECO:0007669"/>
    <property type="project" value="TreeGrafter"/>
</dbReference>
<comment type="caution">
    <text evidence="6">The sequence shown here is derived from an EMBL/GenBank/DDBJ whole genome shotgun (WGS) entry which is preliminary data.</text>
</comment>
<evidence type="ECO:0000256" key="5">
    <source>
        <dbReference type="ARBA" id="ARBA00023136"/>
    </source>
</evidence>
<dbReference type="GO" id="GO:0097193">
    <property type="term" value="P:intrinsic apoptotic signaling pathway"/>
    <property type="evidence" value="ECO:0007669"/>
    <property type="project" value="TreeGrafter"/>
</dbReference>
<evidence type="ECO:0000313" key="6">
    <source>
        <dbReference type="EMBL" id="CAH1787656.1"/>
    </source>
</evidence>
<dbReference type="PANTHER" id="PTHR16932">
    <property type="entry name" value="INTERFERON ALPHA-INDUCIBLE PROTEIN 27"/>
    <property type="match status" value="1"/>
</dbReference>
<dbReference type="InterPro" id="IPR009311">
    <property type="entry name" value="IFI6/IFI27-like"/>
</dbReference>
<dbReference type="Proteomes" id="UP000749559">
    <property type="component" value="Unassembled WGS sequence"/>
</dbReference>
<accession>A0A8J1UZ92</accession>
<dbReference type="Gene3D" id="6.10.110.10">
    <property type="match status" value="1"/>
</dbReference>
<evidence type="ECO:0000256" key="2">
    <source>
        <dbReference type="ARBA" id="ARBA00007262"/>
    </source>
</evidence>
<protein>
    <submittedName>
        <fullName evidence="6">Uncharacterized protein</fullName>
    </submittedName>
</protein>
<sequence>MGIPRLKLYIAILFGSILPVTGTVAEAKKDDDNWPTWCKIGGAVIGGVGAVAAAPFVLTAAGFTGAGIAAGSVAASAMSAATTYGAGAGAVAAAQSAGAAGIGVATKVVIGTTAAYAGSKVAEKVGPCDNDVGGDASNSGECKK</sequence>
<keyword evidence="3" id="KW-0812">Transmembrane</keyword>
<comment type="similarity">
    <text evidence="2">Belongs to the IFI6/IFI27 family.</text>
</comment>
<proteinExistence type="inferred from homology"/>
<keyword evidence="7" id="KW-1185">Reference proteome</keyword>
<dbReference type="InterPro" id="IPR038213">
    <property type="entry name" value="IFI6/IFI27-like_sf"/>
</dbReference>
<keyword evidence="4" id="KW-1133">Transmembrane helix</keyword>
<evidence type="ECO:0000256" key="1">
    <source>
        <dbReference type="ARBA" id="ARBA00004141"/>
    </source>
</evidence>
<dbReference type="PANTHER" id="PTHR16932:SF18">
    <property type="entry name" value="INTERFERON, ALPHA-INDUCIBLE PROTEIN 27-LIKE 2"/>
    <property type="match status" value="1"/>
</dbReference>
<dbReference type="GO" id="GO:0031966">
    <property type="term" value="C:mitochondrial membrane"/>
    <property type="evidence" value="ECO:0007669"/>
    <property type="project" value="TreeGrafter"/>
</dbReference>
<organism evidence="6 7">
    <name type="scientific">Owenia fusiformis</name>
    <name type="common">Polychaete worm</name>
    <dbReference type="NCBI Taxonomy" id="6347"/>
    <lineage>
        <taxon>Eukaryota</taxon>
        <taxon>Metazoa</taxon>
        <taxon>Spiralia</taxon>
        <taxon>Lophotrochozoa</taxon>
        <taxon>Annelida</taxon>
        <taxon>Polychaeta</taxon>
        <taxon>Sedentaria</taxon>
        <taxon>Canalipalpata</taxon>
        <taxon>Sabellida</taxon>
        <taxon>Oweniida</taxon>
        <taxon>Oweniidae</taxon>
        <taxon>Owenia</taxon>
    </lineage>
</organism>
<dbReference type="EMBL" id="CAIIXF020000006">
    <property type="protein sequence ID" value="CAH1787656.1"/>
    <property type="molecule type" value="Genomic_DNA"/>
</dbReference>
<keyword evidence="5" id="KW-0472">Membrane</keyword>
<gene>
    <name evidence="6" type="ORF">OFUS_LOCUS13304</name>
</gene>
<dbReference type="Pfam" id="PF06140">
    <property type="entry name" value="Ifi-6-16"/>
    <property type="match status" value="1"/>
</dbReference>
<evidence type="ECO:0000313" key="7">
    <source>
        <dbReference type="Proteomes" id="UP000749559"/>
    </source>
</evidence>
<reference evidence="6" key="1">
    <citation type="submission" date="2022-03" db="EMBL/GenBank/DDBJ databases">
        <authorList>
            <person name="Martin C."/>
        </authorList>
    </citation>
    <scope>NUCLEOTIDE SEQUENCE</scope>
</reference>
<comment type="subcellular location">
    <subcellularLocation>
        <location evidence="1">Membrane</location>
        <topology evidence="1">Multi-pass membrane protein</topology>
    </subcellularLocation>
</comment>
<evidence type="ECO:0000256" key="3">
    <source>
        <dbReference type="ARBA" id="ARBA00022692"/>
    </source>
</evidence>
<dbReference type="AlphaFoldDB" id="A0A8J1UZ92"/>
<evidence type="ECO:0000256" key="4">
    <source>
        <dbReference type="ARBA" id="ARBA00022989"/>
    </source>
</evidence>